<dbReference type="Gene3D" id="3.20.20.450">
    <property type="entry name" value="EAL domain"/>
    <property type="match status" value="1"/>
</dbReference>
<dbReference type="InterPro" id="IPR001633">
    <property type="entry name" value="EAL_dom"/>
</dbReference>
<dbReference type="EMBL" id="BBMT01000011">
    <property type="protein sequence ID" value="GAL36514.1"/>
    <property type="molecule type" value="Genomic_DNA"/>
</dbReference>
<reference evidence="2 3" key="1">
    <citation type="submission" date="2014-09" db="EMBL/GenBank/DDBJ databases">
        <title>Vibrio maritimus JCM 19240. (C210) whole genome shotgun sequence.</title>
        <authorList>
            <person name="Sawabe T."/>
            <person name="Meirelles P."/>
            <person name="Nakanishi M."/>
            <person name="Sayaka M."/>
            <person name="Hattori M."/>
            <person name="Ohkuma M."/>
        </authorList>
    </citation>
    <scope>NUCLEOTIDE SEQUENCE [LARGE SCALE GENOMIC DNA]</scope>
    <source>
        <strain evidence="2 3">JCM 19240</strain>
    </source>
</reference>
<dbReference type="AlphaFoldDB" id="A0A090TCR3"/>
<dbReference type="CDD" id="cd01948">
    <property type="entry name" value="EAL"/>
    <property type="match status" value="1"/>
</dbReference>
<keyword evidence="3" id="KW-1185">Reference proteome</keyword>
<dbReference type="PANTHER" id="PTHR33121">
    <property type="entry name" value="CYCLIC DI-GMP PHOSPHODIESTERASE PDEF"/>
    <property type="match status" value="1"/>
</dbReference>
<sequence>MGFSLQLDDFGTGNASLDLLKNFPFSTVKIDSSFTKEAANKPETRAIIKAITLLSKELSFDIVIEGVETVQQQSFAREYGIKVAQGSTMLKRCR</sequence>
<dbReference type="InterPro" id="IPR035919">
    <property type="entry name" value="EAL_sf"/>
</dbReference>
<dbReference type="InterPro" id="IPR050706">
    <property type="entry name" value="Cyclic-di-GMP_PDE-like"/>
</dbReference>
<gene>
    <name evidence="2" type="ORF">JCM19240_2583</name>
</gene>
<dbReference type="GO" id="GO:0071111">
    <property type="term" value="F:cyclic-guanylate-specific phosphodiesterase activity"/>
    <property type="evidence" value="ECO:0007669"/>
    <property type="project" value="InterPro"/>
</dbReference>
<proteinExistence type="predicted"/>
<organism evidence="2 3">
    <name type="scientific">Vibrio maritimus</name>
    <dbReference type="NCBI Taxonomy" id="990268"/>
    <lineage>
        <taxon>Bacteria</taxon>
        <taxon>Pseudomonadati</taxon>
        <taxon>Pseudomonadota</taxon>
        <taxon>Gammaproteobacteria</taxon>
        <taxon>Vibrionales</taxon>
        <taxon>Vibrionaceae</taxon>
        <taxon>Vibrio</taxon>
    </lineage>
</organism>
<evidence type="ECO:0000313" key="3">
    <source>
        <dbReference type="Proteomes" id="UP000029224"/>
    </source>
</evidence>
<dbReference type="PANTHER" id="PTHR33121:SF70">
    <property type="entry name" value="SIGNALING PROTEIN YKOW"/>
    <property type="match status" value="1"/>
</dbReference>
<dbReference type="Proteomes" id="UP000029224">
    <property type="component" value="Unassembled WGS sequence"/>
</dbReference>
<dbReference type="Pfam" id="PF00563">
    <property type="entry name" value="EAL"/>
    <property type="match status" value="1"/>
</dbReference>
<protein>
    <submittedName>
        <fullName evidence="2">Sensory box/GGDEF family protein</fullName>
    </submittedName>
</protein>
<name>A0A090TCR3_9VIBR</name>
<evidence type="ECO:0000259" key="1">
    <source>
        <dbReference type="PROSITE" id="PS50883"/>
    </source>
</evidence>
<feature type="domain" description="EAL" evidence="1">
    <location>
        <begin position="1"/>
        <end position="94"/>
    </location>
</feature>
<dbReference type="OrthoDB" id="1673646at2"/>
<dbReference type="SUPFAM" id="SSF141868">
    <property type="entry name" value="EAL domain-like"/>
    <property type="match status" value="1"/>
</dbReference>
<reference evidence="2 3" key="2">
    <citation type="submission" date="2014-09" db="EMBL/GenBank/DDBJ databases">
        <authorList>
            <consortium name="NBRP consortium"/>
            <person name="Sawabe T."/>
            <person name="Meirelles P."/>
            <person name="Nakanishi M."/>
            <person name="Sayaka M."/>
            <person name="Hattori M."/>
            <person name="Ohkuma M."/>
        </authorList>
    </citation>
    <scope>NUCLEOTIDE SEQUENCE [LARGE SCALE GENOMIC DNA]</scope>
    <source>
        <strain evidence="2 3">JCM 19240</strain>
    </source>
</reference>
<dbReference type="PROSITE" id="PS50883">
    <property type="entry name" value="EAL"/>
    <property type="match status" value="1"/>
</dbReference>
<accession>A0A090TCR3</accession>
<comment type="caution">
    <text evidence="2">The sequence shown here is derived from an EMBL/GenBank/DDBJ whole genome shotgun (WGS) entry which is preliminary data.</text>
</comment>
<evidence type="ECO:0000313" key="2">
    <source>
        <dbReference type="EMBL" id="GAL36514.1"/>
    </source>
</evidence>